<reference evidence="2 3" key="1">
    <citation type="journal article" date="2015" name="BMC Genomics">
        <title>Genome mining reveals unlocked bioactive potential of marine Gram-negative bacteria.</title>
        <authorList>
            <person name="Machado H."/>
            <person name="Sonnenschein E.C."/>
            <person name="Melchiorsen J."/>
            <person name="Gram L."/>
        </authorList>
    </citation>
    <scope>NUCLEOTIDE SEQUENCE [LARGE SCALE GENOMIC DNA]</scope>
    <source>
        <strain evidence="2 3">S3137</strain>
    </source>
</reference>
<accession>A0A0F4PWJ9</accession>
<feature type="transmembrane region" description="Helical" evidence="1">
    <location>
        <begin position="7"/>
        <end position="25"/>
    </location>
</feature>
<dbReference type="RefSeq" id="WP_045978830.1">
    <property type="nucleotide sequence ID" value="NZ_JXXY01000004.1"/>
</dbReference>
<sequence>MYRNPYFVLKVSLASVLLTSGVLFVNGANLLVSIFVALPQLPFVLAISYFELKHKTSIINFPILLSSSAIGAYVGSLFGVLGVIREIDNSIKDGDLIGAAIGNSIAGFLTMSFVGVVAGLVIHFSQTPNK</sequence>
<evidence type="ECO:0000313" key="3">
    <source>
        <dbReference type="Proteomes" id="UP000033664"/>
    </source>
</evidence>
<dbReference type="PATRIC" id="fig|151081.8.peg.1151"/>
<dbReference type="AlphaFoldDB" id="A0A0F4PWJ9"/>
<dbReference type="Proteomes" id="UP000033664">
    <property type="component" value="Unassembled WGS sequence"/>
</dbReference>
<comment type="caution">
    <text evidence="2">The sequence shown here is derived from an EMBL/GenBank/DDBJ whole genome shotgun (WGS) entry which is preliminary data.</text>
</comment>
<keyword evidence="1" id="KW-0812">Transmembrane</keyword>
<organism evidence="2 3">
    <name type="scientific">Pseudoalteromonas ruthenica</name>
    <dbReference type="NCBI Taxonomy" id="151081"/>
    <lineage>
        <taxon>Bacteria</taxon>
        <taxon>Pseudomonadati</taxon>
        <taxon>Pseudomonadota</taxon>
        <taxon>Gammaproteobacteria</taxon>
        <taxon>Alteromonadales</taxon>
        <taxon>Pseudoalteromonadaceae</taxon>
        <taxon>Pseudoalteromonas</taxon>
    </lineage>
</organism>
<keyword evidence="1" id="KW-0472">Membrane</keyword>
<feature type="transmembrane region" description="Helical" evidence="1">
    <location>
        <begin position="96"/>
        <end position="122"/>
    </location>
</feature>
<keyword evidence="3" id="KW-1185">Reference proteome</keyword>
<evidence type="ECO:0000256" key="1">
    <source>
        <dbReference type="SAM" id="Phobius"/>
    </source>
</evidence>
<gene>
    <name evidence="2" type="ORF">TW72_09230</name>
</gene>
<feature type="transmembrane region" description="Helical" evidence="1">
    <location>
        <begin position="62"/>
        <end position="84"/>
    </location>
</feature>
<dbReference type="EMBL" id="JXXZ01000007">
    <property type="protein sequence ID" value="KJY99802.1"/>
    <property type="molecule type" value="Genomic_DNA"/>
</dbReference>
<dbReference type="GeneID" id="58228673"/>
<protein>
    <submittedName>
        <fullName evidence="2">Uncharacterized protein</fullName>
    </submittedName>
</protein>
<feature type="transmembrane region" description="Helical" evidence="1">
    <location>
        <begin position="31"/>
        <end position="50"/>
    </location>
</feature>
<evidence type="ECO:0000313" key="2">
    <source>
        <dbReference type="EMBL" id="KJY99802.1"/>
    </source>
</evidence>
<keyword evidence="1" id="KW-1133">Transmembrane helix</keyword>
<proteinExistence type="predicted"/>
<name>A0A0F4PWJ9_9GAMM</name>